<gene>
    <name evidence="3" type="ORF">C8P63_10665</name>
</gene>
<evidence type="ECO:0000256" key="1">
    <source>
        <dbReference type="ARBA" id="ARBA00022801"/>
    </source>
</evidence>
<protein>
    <submittedName>
        <fullName evidence="3">Putative amidohydrolase</fullName>
    </submittedName>
</protein>
<proteinExistence type="predicted"/>
<keyword evidence="1 3" id="KW-0378">Hydrolase</keyword>
<evidence type="ECO:0000313" key="4">
    <source>
        <dbReference type="Proteomes" id="UP000244240"/>
    </source>
</evidence>
<dbReference type="InterPro" id="IPR036526">
    <property type="entry name" value="C-N_Hydrolase_sf"/>
</dbReference>
<evidence type="ECO:0000313" key="3">
    <source>
        <dbReference type="EMBL" id="PTX61813.1"/>
    </source>
</evidence>
<dbReference type="Gene3D" id="3.60.110.10">
    <property type="entry name" value="Carbon-nitrogen hydrolase"/>
    <property type="match status" value="1"/>
</dbReference>
<dbReference type="PROSITE" id="PS50263">
    <property type="entry name" value="CN_HYDROLASE"/>
    <property type="match status" value="1"/>
</dbReference>
<dbReference type="PANTHER" id="PTHR43674:SF2">
    <property type="entry name" value="BETA-UREIDOPROPIONASE"/>
    <property type="match status" value="1"/>
</dbReference>
<dbReference type="OrthoDB" id="9811121at2"/>
<dbReference type="InterPro" id="IPR050345">
    <property type="entry name" value="Aliph_Amidase/BUP"/>
</dbReference>
<dbReference type="GO" id="GO:0033388">
    <property type="term" value="P:putrescine biosynthetic process from arginine"/>
    <property type="evidence" value="ECO:0007669"/>
    <property type="project" value="TreeGrafter"/>
</dbReference>
<organism evidence="3 4">
    <name type="scientific">Melghirimyces profundicolus</name>
    <dbReference type="NCBI Taxonomy" id="1242148"/>
    <lineage>
        <taxon>Bacteria</taxon>
        <taxon>Bacillati</taxon>
        <taxon>Bacillota</taxon>
        <taxon>Bacilli</taxon>
        <taxon>Bacillales</taxon>
        <taxon>Thermoactinomycetaceae</taxon>
        <taxon>Melghirimyces</taxon>
    </lineage>
</organism>
<dbReference type="GO" id="GO:0050126">
    <property type="term" value="F:N-carbamoylputrescine amidase activity"/>
    <property type="evidence" value="ECO:0007669"/>
    <property type="project" value="TreeGrafter"/>
</dbReference>
<evidence type="ECO:0000259" key="2">
    <source>
        <dbReference type="PROSITE" id="PS50263"/>
    </source>
</evidence>
<dbReference type="SUPFAM" id="SSF56317">
    <property type="entry name" value="Carbon-nitrogen hydrolase"/>
    <property type="match status" value="1"/>
</dbReference>
<dbReference type="Proteomes" id="UP000244240">
    <property type="component" value="Unassembled WGS sequence"/>
</dbReference>
<feature type="domain" description="CN hydrolase" evidence="2">
    <location>
        <begin position="1"/>
        <end position="234"/>
    </location>
</feature>
<keyword evidence="4" id="KW-1185">Reference proteome</keyword>
<reference evidence="3 4" key="1">
    <citation type="submission" date="2018-04" db="EMBL/GenBank/DDBJ databases">
        <title>Genomic Encyclopedia of Archaeal and Bacterial Type Strains, Phase II (KMG-II): from individual species to whole genera.</title>
        <authorList>
            <person name="Goeker M."/>
        </authorList>
    </citation>
    <scope>NUCLEOTIDE SEQUENCE [LARGE SCALE GENOMIC DNA]</scope>
    <source>
        <strain evidence="3 4">DSM 45787</strain>
    </source>
</reference>
<dbReference type="PANTHER" id="PTHR43674">
    <property type="entry name" value="NITRILASE C965.09-RELATED"/>
    <property type="match status" value="1"/>
</dbReference>
<dbReference type="InterPro" id="IPR003010">
    <property type="entry name" value="C-N_Hydrolase"/>
</dbReference>
<dbReference type="AlphaFoldDB" id="A0A2T6C0F8"/>
<accession>A0A2T6C0F8</accession>
<name>A0A2T6C0F8_9BACL</name>
<sequence>MKVAAVQMASVASDVGANRRKAKEKVCEAAEKGAEIICLPELWSTGYGLSREEYVWLAETVDGPTVAEFRFLAEKLKVTLILPFPEKEGKELYISAAVISKGGKVMGVHRKALLWGNEQAVFTPGEPVYRVWQTNGISFGVLICYDAEFPESARKLALQGAELIFVPSVWSTTAEHRWNIQLPARALDNTCFVMGVNTIGENICGKSTWINPRGIIQEQAARDREEIIIGELDREGLKSAREQIPYLKDCPRFGIL</sequence>
<dbReference type="Pfam" id="PF00795">
    <property type="entry name" value="CN_hydrolase"/>
    <property type="match status" value="1"/>
</dbReference>
<dbReference type="EMBL" id="QBKR01000006">
    <property type="protein sequence ID" value="PTX61813.1"/>
    <property type="molecule type" value="Genomic_DNA"/>
</dbReference>
<comment type="caution">
    <text evidence="3">The sequence shown here is derived from an EMBL/GenBank/DDBJ whole genome shotgun (WGS) entry which is preliminary data.</text>
</comment>